<dbReference type="OrthoDB" id="9778782at2"/>
<feature type="domain" description="FMN-binding" evidence="6">
    <location>
        <begin position="84"/>
        <end position="165"/>
    </location>
</feature>
<dbReference type="GO" id="GO:0022900">
    <property type="term" value="P:electron transport chain"/>
    <property type="evidence" value="ECO:0007669"/>
    <property type="project" value="InterPro"/>
</dbReference>
<protein>
    <submittedName>
        <fullName evidence="7">FMN-binding domain-containing protein</fullName>
    </submittedName>
</protein>
<evidence type="ECO:0000256" key="1">
    <source>
        <dbReference type="ARBA" id="ARBA00022448"/>
    </source>
</evidence>
<dbReference type="PANTHER" id="PTHR36118:SF1">
    <property type="entry name" value="ION-TRANSLOCATING OXIDOREDUCTASE COMPLEX SUBUNIT G"/>
    <property type="match status" value="1"/>
</dbReference>
<keyword evidence="3" id="KW-0285">Flavoprotein</keyword>
<dbReference type="PANTHER" id="PTHR36118">
    <property type="entry name" value="ION-TRANSLOCATING OXIDOREDUCTASE COMPLEX SUBUNIT G"/>
    <property type="match status" value="1"/>
</dbReference>
<dbReference type="Proteomes" id="UP000198412">
    <property type="component" value="Unassembled WGS sequence"/>
</dbReference>
<keyword evidence="1" id="KW-0813">Transport</keyword>
<dbReference type="AlphaFoldDB" id="A0A238VT81"/>
<gene>
    <name evidence="7" type="ORF">SAMN04488111_0906</name>
</gene>
<keyword evidence="8" id="KW-1185">Reference proteome</keyword>
<evidence type="ECO:0000313" key="7">
    <source>
        <dbReference type="EMBL" id="SNR36709.1"/>
    </source>
</evidence>
<evidence type="ECO:0000256" key="5">
    <source>
        <dbReference type="ARBA" id="ARBA00022982"/>
    </source>
</evidence>
<dbReference type="InterPro" id="IPR010209">
    <property type="entry name" value="Ion_transpt_RnfG/RsxG"/>
</dbReference>
<dbReference type="GO" id="GO:0009055">
    <property type="term" value="F:electron transfer activity"/>
    <property type="evidence" value="ECO:0007669"/>
    <property type="project" value="InterPro"/>
</dbReference>
<evidence type="ECO:0000259" key="6">
    <source>
        <dbReference type="SMART" id="SM00900"/>
    </source>
</evidence>
<reference evidence="8" key="1">
    <citation type="submission" date="2017-06" db="EMBL/GenBank/DDBJ databases">
        <authorList>
            <person name="Varghese N."/>
            <person name="Submissions S."/>
        </authorList>
    </citation>
    <scope>NUCLEOTIDE SEQUENCE [LARGE SCALE GENOMIC DNA]</scope>
    <source>
        <strain evidence="8">DSM 27993</strain>
    </source>
</reference>
<dbReference type="EMBL" id="FZNX01000001">
    <property type="protein sequence ID" value="SNR36709.1"/>
    <property type="molecule type" value="Genomic_DNA"/>
</dbReference>
<dbReference type="GO" id="GO:0010181">
    <property type="term" value="F:FMN binding"/>
    <property type="evidence" value="ECO:0007669"/>
    <property type="project" value="InterPro"/>
</dbReference>
<dbReference type="RefSeq" id="WP_089377204.1">
    <property type="nucleotide sequence ID" value="NZ_FZNX01000001.1"/>
</dbReference>
<evidence type="ECO:0000313" key="8">
    <source>
        <dbReference type="Proteomes" id="UP000198412"/>
    </source>
</evidence>
<dbReference type="InterPro" id="IPR007329">
    <property type="entry name" value="FMN-bd"/>
</dbReference>
<accession>A0A238VT81</accession>
<dbReference type="GO" id="GO:0005886">
    <property type="term" value="C:plasma membrane"/>
    <property type="evidence" value="ECO:0007669"/>
    <property type="project" value="InterPro"/>
</dbReference>
<dbReference type="Pfam" id="PF04205">
    <property type="entry name" value="FMN_bind"/>
    <property type="match status" value="1"/>
</dbReference>
<sequence>MKKIAFISIIVFLVSSFTVSKRVDALIQKEIKNVFDVEAYKQEIIEIPLDITETLPSQITDTNFFKINNENDILGYYYIGKAYGKAAYFDFIVIFDKDLVISKTKILVYREDHGGEVGSKRWLKQFIGKTKEQHLIYQKDIAAISGATISAKSMTSEVNKLLKTVSILYNKQLI</sequence>
<proteinExistence type="predicted"/>
<name>A0A238VT81_9FLAO</name>
<evidence type="ECO:0000256" key="3">
    <source>
        <dbReference type="ARBA" id="ARBA00022630"/>
    </source>
</evidence>
<evidence type="ECO:0000256" key="2">
    <source>
        <dbReference type="ARBA" id="ARBA00022553"/>
    </source>
</evidence>
<dbReference type="SMART" id="SM00900">
    <property type="entry name" value="FMN_bind"/>
    <property type="match status" value="1"/>
</dbReference>
<keyword evidence="2" id="KW-0597">Phosphoprotein</keyword>
<keyword evidence="4" id="KW-0288">FMN</keyword>
<organism evidence="7 8">
    <name type="scientific">Lutibacter flavus</name>
    <dbReference type="NCBI Taxonomy" id="691689"/>
    <lineage>
        <taxon>Bacteria</taxon>
        <taxon>Pseudomonadati</taxon>
        <taxon>Bacteroidota</taxon>
        <taxon>Flavobacteriia</taxon>
        <taxon>Flavobacteriales</taxon>
        <taxon>Flavobacteriaceae</taxon>
        <taxon>Lutibacter</taxon>
    </lineage>
</organism>
<evidence type="ECO:0000256" key="4">
    <source>
        <dbReference type="ARBA" id="ARBA00022643"/>
    </source>
</evidence>
<keyword evidence="5" id="KW-0249">Electron transport</keyword>